<dbReference type="EMBL" id="JBBXJM010000001">
    <property type="protein sequence ID" value="KAL1413782.1"/>
    <property type="molecule type" value="Genomic_DNA"/>
</dbReference>
<sequence length="593" mass="62483">MRRPPPLLATIALLLLLPLTLAQLSKTNYTISDASPILKWDPPNLSVTQAQMAQWTPYPPPNCLSQFSCHNSTTPGSSVSITFTGTGAWFLVSGPGEVTVEVDTNSTLKRSVTVPAGGGTFGIWDLRYQGHTLKLTVEAGVISVVQAVVESAVGGPGASSLSHDVKAVNEDGSMNPALKLTLGDDRAWYPYTPCAAGTNCTLFCSTGAAGGTCTHSGLMLSTNTSGATLQFSSPRNTSLISIIGSVGSAIGLYNVQISPPPYFGPNSWDGLSGYSTTFGVMTDNVLWFVSVDPTVVYTIVVTFVGGPVGSHWDFWGAQFLITSGVPIGAVAGGIAGGLVVIIALAILIWRVRKREKAARTLLAHFTVDNSPPDTSPDDPQQPMTQVVRNNSSGIDLLSNHGRNRSSVDTTPLSPSSLAPLTDNAHGRDAVITPLVLTSRGRSGSDLPIKRTRSSKADLANMRWSQGTSLTFSAEDAAELGRAGSEQALGSPRSSIVESTSMPPTVSVRQSVQVVQQDESKQPRHQSARVHDPDSYEQEEDAGRVGGSRPVPPRYDPSWASDLEYGGLTMEGLRTAVEPNAGAPLRAHNPDGPA</sequence>
<reference evidence="4 5" key="1">
    <citation type="submission" date="2023-08" db="EMBL/GenBank/DDBJ databases">
        <title>Annotated Genome Sequence of Vanrija albida AlHP1.</title>
        <authorList>
            <person name="Herzog R."/>
        </authorList>
    </citation>
    <scope>NUCLEOTIDE SEQUENCE [LARGE SCALE GENOMIC DNA]</scope>
    <source>
        <strain evidence="4 5">AlHP1</strain>
    </source>
</reference>
<protein>
    <submittedName>
        <fullName evidence="4">Uncharacterized protein</fullName>
    </submittedName>
</protein>
<comment type="caution">
    <text evidence="4">The sequence shown here is derived from an EMBL/GenBank/DDBJ whole genome shotgun (WGS) entry which is preliminary data.</text>
</comment>
<dbReference type="RefSeq" id="XP_069213726.1">
    <property type="nucleotide sequence ID" value="XM_069350182.1"/>
</dbReference>
<feature type="region of interest" description="Disordered" evidence="1">
    <location>
        <begin position="366"/>
        <end position="385"/>
    </location>
</feature>
<keyword evidence="2" id="KW-1133">Transmembrane helix</keyword>
<feature type="transmembrane region" description="Helical" evidence="2">
    <location>
        <begin position="327"/>
        <end position="349"/>
    </location>
</feature>
<feature type="chain" id="PRO_5046817367" evidence="3">
    <location>
        <begin position="23"/>
        <end position="593"/>
    </location>
</feature>
<evidence type="ECO:0000256" key="2">
    <source>
        <dbReference type="SAM" id="Phobius"/>
    </source>
</evidence>
<feature type="compositionally biased region" description="Low complexity" evidence="1">
    <location>
        <begin position="505"/>
        <end position="516"/>
    </location>
</feature>
<evidence type="ECO:0000256" key="1">
    <source>
        <dbReference type="SAM" id="MobiDB-lite"/>
    </source>
</evidence>
<dbReference type="Proteomes" id="UP001565368">
    <property type="component" value="Unassembled WGS sequence"/>
</dbReference>
<gene>
    <name evidence="4" type="ORF">Q8F55_001564</name>
</gene>
<evidence type="ECO:0000313" key="5">
    <source>
        <dbReference type="Proteomes" id="UP001565368"/>
    </source>
</evidence>
<organism evidence="4 5">
    <name type="scientific">Vanrija albida</name>
    <dbReference type="NCBI Taxonomy" id="181172"/>
    <lineage>
        <taxon>Eukaryota</taxon>
        <taxon>Fungi</taxon>
        <taxon>Dikarya</taxon>
        <taxon>Basidiomycota</taxon>
        <taxon>Agaricomycotina</taxon>
        <taxon>Tremellomycetes</taxon>
        <taxon>Trichosporonales</taxon>
        <taxon>Trichosporonaceae</taxon>
        <taxon>Vanrija</taxon>
    </lineage>
</organism>
<keyword evidence="5" id="KW-1185">Reference proteome</keyword>
<accession>A0ABR3QH18</accession>
<evidence type="ECO:0000256" key="3">
    <source>
        <dbReference type="SAM" id="SignalP"/>
    </source>
</evidence>
<keyword evidence="2" id="KW-0812">Transmembrane</keyword>
<keyword evidence="3" id="KW-0732">Signal</keyword>
<evidence type="ECO:0000313" key="4">
    <source>
        <dbReference type="EMBL" id="KAL1413782.1"/>
    </source>
</evidence>
<feature type="signal peptide" evidence="3">
    <location>
        <begin position="1"/>
        <end position="22"/>
    </location>
</feature>
<feature type="region of interest" description="Disordered" evidence="1">
    <location>
        <begin position="394"/>
        <end position="424"/>
    </location>
</feature>
<dbReference type="GeneID" id="95982607"/>
<proteinExistence type="predicted"/>
<feature type="compositionally biased region" description="Polar residues" evidence="1">
    <location>
        <begin position="404"/>
        <end position="418"/>
    </location>
</feature>
<feature type="compositionally biased region" description="Polar residues" evidence="1">
    <location>
        <begin position="491"/>
        <end position="503"/>
    </location>
</feature>
<feature type="region of interest" description="Disordered" evidence="1">
    <location>
        <begin position="482"/>
        <end position="562"/>
    </location>
</feature>
<name>A0ABR3QH18_9TREE</name>
<keyword evidence="2" id="KW-0472">Membrane</keyword>